<reference evidence="1" key="1">
    <citation type="journal article" date="2014" name="Int. J. Syst. Evol. Microbiol.">
        <title>Complete genome sequence of Corynebacterium casei LMG S-19264T (=DSM 44701T), isolated from a smear-ripened cheese.</title>
        <authorList>
            <consortium name="US DOE Joint Genome Institute (JGI-PGF)"/>
            <person name="Walter F."/>
            <person name="Albersmeier A."/>
            <person name="Kalinowski J."/>
            <person name="Ruckert C."/>
        </authorList>
    </citation>
    <scope>NUCLEOTIDE SEQUENCE</scope>
    <source>
        <strain evidence="1">JCM 13919</strain>
    </source>
</reference>
<dbReference type="RefSeq" id="WP_131776434.1">
    <property type="nucleotide sequence ID" value="NZ_BMOB01000015.1"/>
</dbReference>
<comment type="caution">
    <text evidence="1">The sequence shown here is derived from an EMBL/GenBank/DDBJ whole genome shotgun (WGS) entry which is preliminary data.</text>
</comment>
<protein>
    <submittedName>
        <fullName evidence="1">Uncharacterized protein</fullName>
    </submittedName>
</protein>
<evidence type="ECO:0000313" key="1">
    <source>
        <dbReference type="EMBL" id="GGI93238.1"/>
    </source>
</evidence>
<gene>
    <name evidence="1" type="ORF">GCM10007966_22260</name>
</gene>
<proteinExistence type="predicted"/>
<keyword evidence="2" id="KW-1185">Reference proteome</keyword>
<dbReference type="EMBL" id="BMOB01000015">
    <property type="protein sequence ID" value="GGI93238.1"/>
    <property type="molecule type" value="Genomic_DNA"/>
</dbReference>
<sequence length="76" mass="8587">MKELVRKFEAESEDGQSILILEYRGIKDILTPPDEEKKPMYGLPTFTTATGQEVIKADGGYQILGLDTIFYENTKT</sequence>
<dbReference type="AlphaFoldDB" id="A0A917JZ62"/>
<reference evidence="1" key="2">
    <citation type="submission" date="2020-09" db="EMBL/GenBank/DDBJ databases">
        <authorList>
            <person name="Sun Q."/>
            <person name="Ohkuma M."/>
        </authorList>
    </citation>
    <scope>NUCLEOTIDE SEQUENCE</scope>
    <source>
        <strain evidence="1">JCM 13919</strain>
    </source>
</reference>
<evidence type="ECO:0000313" key="2">
    <source>
        <dbReference type="Proteomes" id="UP000630149"/>
    </source>
</evidence>
<dbReference type="OrthoDB" id="5638975at2"/>
<name>A0A917JZ62_9GAMM</name>
<accession>A0A917JZ62</accession>
<organism evidence="1 2">
    <name type="scientific">Legionella impletisoli</name>
    <dbReference type="NCBI Taxonomy" id="343510"/>
    <lineage>
        <taxon>Bacteria</taxon>
        <taxon>Pseudomonadati</taxon>
        <taxon>Pseudomonadota</taxon>
        <taxon>Gammaproteobacteria</taxon>
        <taxon>Legionellales</taxon>
        <taxon>Legionellaceae</taxon>
        <taxon>Legionella</taxon>
    </lineage>
</organism>
<dbReference type="Proteomes" id="UP000630149">
    <property type="component" value="Unassembled WGS sequence"/>
</dbReference>